<proteinExistence type="predicted"/>
<organism evidence="1 2">
    <name type="scientific">Lipomyces orientalis</name>
    <dbReference type="NCBI Taxonomy" id="1233043"/>
    <lineage>
        <taxon>Eukaryota</taxon>
        <taxon>Fungi</taxon>
        <taxon>Dikarya</taxon>
        <taxon>Ascomycota</taxon>
        <taxon>Saccharomycotina</taxon>
        <taxon>Lipomycetes</taxon>
        <taxon>Lipomycetales</taxon>
        <taxon>Lipomycetaceae</taxon>
        <taxon>Lipomyces</taxon>
    </lineage>
</organism>
<evidence type="ECO:0000313" key="1">
    <source>
        <dbReference type="EMBL" id="KAK9322289.1"/>
    </source>
</evidence>
<dbReference type="EMBL" id="MU970080">
    <property type="protein sequence ID" value="KAK9322289.1"/>
    <property type="molecule type" value="Genomic_DNA"/>
</dbReference>
<sequence>MDKIKFFVNLWPEIRPPMAVFTEKDVPDLAGKVFFVTGGSSGVGLELCRVLYHVGGRVIVGGRSEKDYLNAVENIKAHPGMDLRTCPKGSLEFLYLDLSDLTTIKPAAQELLSKVDRLDVVWYNAGVMVPPVGSKTKQGYELQWGTNVVAHFLLNRLISPLQIKTAQSSPASSVRTIWVSSSAHHLSPDPHGINFADINYERSKERPDQMTIYGQSKAGSVICAYEYARQISDKGIVSLALNPGGLKTNLQRNIGFLARHAMGLLLYPARMGSLTELYAGFAPELTAKKGFLYIIPWGRIGPFNKKVQRGLEQNNTSKKLWGILDEETKKYM</sequence>
<keyword evidence="2" id="KW-1185">Reference proteome</keyword>
<protein>
    <submittedName>
        <fullName evidence="1">Uncharacterized protein</fullName>
    </submittedName>
</protein>
<name>A0ACC3TMF8_9ASCO</name>
<accession>A0ACC3TMF8</accession>
<gene>
    <name evidence="1" type="ORF">V1517DRAFT_291846</name>
</gene>
<comment type="caution">
    <text evidence="1">The sequence shown here is derived from an EMBL/GenBank/DDBJ whole genome shotgun (WGS) entry which is preliminary data.</text>
</comment>
<evidence type="ECO:0000313" key="2">
    <source>
        <dbReference type="Proteomes" id="UP001489719"/>
    </source>
</evidence>
<dbReference type="Proteomes" id="UP001489719">
    <property type="component" value="Unassembled WGS sequence"/>
</dbReference>
<reference evidence="2" key="1">
    <citation type="journal article" date="2024" name="Front. Bioeng. Biotechnol.">
        <title>Genome-scale model development and genomic sequencing of the oleaginous clade Lipomyces.</title>
        <authorList>
            <person name="Czajka J.J."/>
            <person name="Han Y."/>
            <person name="Kim J."/>
            <person name="Mondo S.J."/>
            <person name="Hofstad B.A."/>
            <person name="Robles A."/>
            <person name="Haridas S."/>
            <person name="Riley R."/>
            <person name="LaButti K."/>
            <person name="Pangilinan J."/>
            <person name="Andreopoulos W."/>
            <person name="Lipzen A."/>
            <person name="Yan J."/>
            <person name="Wang M."/>
            <person name="Ng V."/>
            <person name="Grigoriev I.V."/>
            <person name="Spatafora J.W."/>
            <person name="Magnuson J.K."/>
            <person name="Baker S.E."/>
            <person name="Pomraning K.R."/>
        </authorList>
    </citation>
    <scope>NUCLEOTIDE SEQUENCE [LARGE SCALE GENOMIC DNA]</scope>
    <source>
        <strain evidence="2">CBS 10300</strain>
    </source>
</reference>